<dbReference type="SUPFAM" id="SSF56645">
    <property type="entry name" value="Acyl-CoA dehydrogenase NM domain-like"/>
    <property type="match status" value="1"/>
</dbReference>
<keyword evidence="4 10" id="KW-0285">Flavoprotein</keyword>
<evidence type="ECO:0000256" key="9">
    <source>
        <dbReference type="ARBA" id="ARBA00023140"/>
    </source>
</evidence>
<keyword evidence="5 10" id="KW-0274">FAD</keyword>
<dbReference type="Gene3D" id="1.10.540.10">
    <property type="entry name" value="Acyl-CoA dehydrogenase/oxidase, N-terminal domain"/>
    <property type="match status" value="1"/>
</dbReference>
<dbReference type="Gene3D" id="1.20.140.10">
    <property type="entry name" value="Butyryl-CoA Dehydrogenase, subunit A, domain 3"/>
    <property type="match status" value="2"/>
</dbReference>
<name>A0A8T0IXS9_CERPU</name>
<evidence type="ECO:0000259" key="14">
    <source>
        <dbReference type="Pfam" id="PF02770"/>
    </source>
</evidence>
<dbReference type="FunFam" id="2.40.110.10:FF:000075">
    <property type="entry name" value="Acyl-coenzyme A oxidase"/>
    <property type="match status" value="1"/>
</dbReference>
<dbReference type="Pfam" id="PF22924">
    <property type="entry name" value="ACOX_C_alpha1"/>
    <property type="match status" value="1"/>
</dbReference>
<dbReference type="GO" id="GO:0005777">
    <property type="term" value="C:peroxisome"/>
    <property type="evidence" value="ECO:0007669"/>
    <property type="project" value="UniProtKB-SubCell"/>
</dbReference>
<dbReference type="AlphaFoldDB" id="A0A8T0IXS9"/>
<evidence type="ECO:0000256" key="5">
    <source>
        <dbReference type="ARBA" id="ARBA00022827"/>
    </source>
</evidence>
<dbReference type="GO" id="GO:0005504">
    <property type="term" value="F:fatty acid binding"/>
    <property type="evidence" value="ECO:0007669"/>
    <property type="project" value="TreeGrafter"/>
</dbReference>
<comment type="similarity">
    <text evidence="3 10">Belongs to the acyl-CoA oxidase family.</text>
</comment>
<proteinExistence type="inferred from homology"/>
<dbReference type="InterPro" id="IPR029320">
    <property type="entry name" value="Acyl-CoA_ox_N"/>
</dbReference>
<evidence type="ECO:0000256" key="8">
    <source>
        <dbReference type="ARBA" id="ARBA00023098"/>
    </source>
</evidence>
<dbReference type="GO" id="GO:0001676">
    <property type="term" value="P:long-chain fatty acid metabolic process"/>
    <property type="evidence" value="ECO:0007669"/>
    <property type="project" value="TreeGrafter"/>
</dbReference>
<keyword evidence="9" id="KW-0576">Peroxisome</keyword>
<reference evidence="17" key="1">
    <citation type="submission" date="2020-06" db="EMBL/GenBank/DDBJ databases">
        <title>WGS assembly of Ceratodon purpureus strain R40.</title>
        <authorList>
            <person name="Carey S.B."/>
            <person name="Jenkins J."/>
            <person name="Shu S."/>
            <person name="Lovell J.T."/>
            <person name="Sreedasyam A."/>
            <person name="Maumus F."/>
            <person name="Tiley G.P."/>
            <person name="Fernandez-Pozo N."/>
            <person name="Barry K."/>
            <person name="Chen C."/>
            <person name="Wang M."/>
            <person name="Lipzen A."/>
            <person name="Daum C."/>
            <person name="Saski C.A."/>
            <person name="Payton A.C."/>
            <person name="Mcbreen J.C."/>
            <person name="Conrad R.E."/>
            <person name="Kollar L.M."/>
            <person name="Olsson S."/>
            <person name="Huttunen S."/>
            <person name="Landis J.B."/>
            <person name="Wickett N.J."/>
            <person name="Johnson M.G."/>
            <person name="Rensing S.A."/>
            <person name="Grimwood J."/>
            <person name="Schmutz J."/>
            <person name="Mcdaniel S.F."/>
        </authorList>
    </citation>
    <scope>NUCLEOTIDE SEQUENCE</scope>
    <source>
        <strain evidence="17">R40</strain>
    </source>
</reference>
<feature type="active site" description="Proton acceptor" evidence="11">
    <location>
        <position position="491"/>
    </location>
</feature>
<evidence type="ECO:0000259" key="15">
    <source>
        <dbReference type="Pfam" id="PF14749"/>
    </source>
</evidence>
<dbReference type="Pfam" id="PF01756">
    <property type="entry name" value="ACOX"/>
    <property type="match status" value="1"/>
</dbReference>
<dbReference type="InterPro" id="IPR055060">
    <property type="entry name" value="ACOX_C_alpha1"/>
</dbReference>
<dbReference type="FunFam" id="1.20.140.10:FF:000013">
    <property type="entry name" value="Acyl-coenzyme A oxidase"/>
    <property type="match status" value="1"/>
</dbReference>
<feature type="domain" description="Acyl-CoA oxidase C-alpha1" evidence="16">
    <location>
        <begin position="345"/>
        <end position="506"/>
    </location>
</feature>
<keyword evidence="8" id="KW-0443">Lipid metabolism</keyword>
<gene>
    <name evidence="17" type="ORF">KC19_2G173000</name>
</gene>
<dbReference type="FunFam" id="1.20.140.10:FF:000005">
    <property type="entry name" value="Acyl-coenzyme A oxidase"/>
    <property type="match status" value="1"/>
</dbReference>
<dbReference type="Pfam" id="PF14749">
    <property type="entry name" value="Acyl-CoA_ox_N"/>
    <property type="match status" value="1"/>
</dbReference>
<keyword evidence="6" id="KW-0276">Fatty acid metabolism</keyword>
<dbReference type="InterPro" id="IPR009100">
    <property type="entry name" value="AcylCoA_DH/oxidase_NM_dom_sf"/>
</dbReference>
<keyword evidence="18" id="KW-1185">Reference proteome</keyword>
<dbReference type="Gene3D" id="2.40.110.10">
    <property type="entry name" value="Butyryl-CoA Dehydrogenase, subunit A, domain 2"/>
    <property type="match status" value="1"/>
</dbReference>
<evidence type="ECO:0000256" key="12">
    <source>
        <dbReference type="PIRSR" id="PIRSR000168-2"/>
    </source>
</evidence>
<dbReference type="InterPro" id="IPR036250">
    <property type="entry name" value="AcylCo_DH-like_C"/>
</dbReference>
<dbReference type="InterPro" id="IPR006091">
    <property type="entry name" value="Acyl-CoA_Oxase/DH_mid-dom"/>
</dbReference>
<evidence type="ECO:0000313" key="18">
    <source>
        <dbReference type="Proteomes" id="UP000822688"/>
    </source>
</evidence>
<dbReference type="Proteomes" id="UP000822688">
    <property type="component" value="Chromosome 2"/>
</dbReference>
<feature type="binding site" evidence="12">
    <location>
        <position position="205"/>
    </location>
    <ligand>
        <name>FAD</name>
        <dbReference type="ChEBI" id="CHEBI:57692"/>
    </ligand>
</feature>
<dbReference type="SUPFAM" id="SSF47203">
    <property type="entry name" value="Acyl-CoA dehydrogenase C-terminal domain-like"/>
    <property type="match status" value="2"/>
</dbReference>
<dbReference type="InterPro" id="IPR002655">
    <property type="entry name" value="Acyl-CoA_oxidase_C"/>
</dbReference>
<protein>
    <recommendedName>
        <fullName evidence="10">Acyl-coenzyme A oxidase</fullName>
    </recommendedName>
</protein>
<comment type="cofactor">
    <cofactor evidence="1">
        <name>FAD</name>
        <dbReference type="ChEBI" id="CHEBI:57692"/>
    </cofactor>
</comment>
<evidence type="ECO:0000256" key="6">
    <source>
        <dbReference type="ARBA" id="ARBA00022832"/>
    </source>
</evidence>
<comment type="caution">
    <text evidence="17">The sequence shown here is derived from an EMBL/GenBank/DDBJ whole genome shotgun (WGS) entry which is preliminary data.</text>
</comment>
<evidence type="ECO:0000256" key="7">
    <source>
        <dbReference type="ARBA" id="ARBA00023002"/>
    </source>
</evidence>
<evidence type="ECO:0000256" key="10">
    <source>
        <dbReference type="PIRNR" id="PIRNR000168"/>
    </source>
</evidence>
<dbReference type="PANTHER" id="PTHR10909:SF250">
    <property type="entry name" value="PEROXISOMAL ACYL-COENZYME A OXIDASE 1"/>
    <property type="match status" value="1"/>
</dbReference>
<dbReference type="InterPro" id="IPR037069">
    <property type="entry name" value="AcylCoA_DH/ox_N_sf"/>
</dbReference>
<accession>A0A8T0IXS9</accession>
<dbReference type="PIRSF" id="PIRSF000168">
    <property type="entry name" value="Acyl-CoA_oxidase"/>
    <property type="match status" value="1"/>
</dbReference>
<dbReference type="FunFam" id="1.10.540.10:FF:000015">
    <property type="entry name" value="Acyl-coenzyme A oxidase"/>
    <property type="match status" value="1"/>
</dbReference>
<dbReference type="EMBL" id="CM026422">
    <property type="protein sequence ID" value="KAG0587546.1"/>
    <property type="molecule type" value="Genomic_DNA"/>
</dbReference>
<dbReference type="PANTHER" id="PTHR10909">
    <property type="entry name" value="ELECTRON TRANSPORT OXIDOREDUCTASE"/>
    <property type="match status" value="1"/>
</dbReference>
<evidence type="ECO:0000256" key="2">
    <source>
        <dbReference type="ARBA" id="ARBA00004275"/>
    </source>
</evidence>
<dbReference type="GO" id="GO:0033540">
    <property type="term" value="P:fatty acid beta-oxidation using acyl-CoA oxidase"/>
    <property type="evidence" value="ECO:0007669"/>
    <property type="project" value="TreeGrafter"/>
</dbReference>
<dbReference type="InterPro" id="IPR012258">
    <property type="entry name" value="Acyl-CoA_oxidase"/>
</dbReference>
<feature type="domain" description="Acyl-coenzyme A oxidase N-terminal" evidence="15">
    <location>
        <begin position="84"/>
        <end position="199"/>
    </location>
</feature>
<evidence type="ECO:0000259" key="13">
    <source>
        <dbReference type="Pfam" id="PF01756"/>
    </source>
</evidence>
<dbReference type="InterPro" id="IPR046373">
    <property type="entry name" value="Acyl-CoA_Oxase/DH_mid-dom_sf"/>
</dbReference>
<organism evidence="17 18">
    <name type="scientific">Ceratodon purpureus</name>
    <name type="common">Fire moss</name>
    <name type="synonym">Dicranum purpureum</name>
    <dbReference type="NCBI Taxonomy" id="3225"/>
    <lineage>
        <taxon>Eukaryota</taxon>
        <taxon>Viridiplantae</taxon>
        <taxon>Streptophyta</taxon>
        <taxon>Embryophyta</taxon>
        <taxon>Bryophyta</taxon>
        <taxon>Bryophytina</taxon>
        <taxon>Bryopsida</taxon>
        <taxon>Dicranidae</taxon>
        <taxon>Pseudoditrichales</taxon>
        <taxon>Ditrichaceae</taxon>
        <taxon>Ceratodon</taxon>
    </lineage>
</organism>
<dbReference type="GO" id="GO:0003997">
    <property type="term" value="F:acyl-CoA oxidase activity"/>
    <property type="evidence" value="ECO:0007669"/>
    <property type="project" value="InterPro"/>
</dbReference>
<feature type="binding site" evidence="12">
    <location>
        <position position="244"/>
    </location>
    <ligand>
        <name>FAD</name>
        <dbReference type="ChEBI" id="CHEBI:57692"/>
    </ligand>
</feature>
<keyword evidence="7" id="KW-0560">Oxidoreductase</keyword>
<sequence>MCYGFVACSCLHKATLALRCQETRSTSGGGEERRGEERTSGCTHARTHAFGALWSCHLRCQSFFQFAVMAVDHLSGERATAQFDVEVMKVYLAGGQREHEIATRMAQLVASDPIFSKEDRVRLARKDLYKASIRKAGHAWKTILEKGLSEEESMKLRHFVDEPTFTDLHWGMFIPAIKGQGTEEQQHKWLSLAYKMSIIGCYAQTELGHGSNVQGLETTATFDPATDEFVMHSPTLTSTKWWPGGLGKASTHALVYARLITDNKDHGIHAFIVQIRSLEDHVPLPNVTVGDIGVKFGNGGYNTMDNGFLRFDHVRIPRENMLMRLATVTKDGKYERSDKPRQLGYGAMVFVRQGIVIDASNYLSRAVTIAVRYSAVRRQFGNKDEPGELQVIEYRTQQSKLFPLLATAYAYRAVGFWMKWLYADVMERLKNNDFSTLPEVHACTAGLKSIATSVTADGIEECRKLCGGHGYLCASGLPELYAVYVPACTYEGDNTILLLQVARFLLKTLSQIGKVKPVGTAAYLGNVKQLSTQNCKVSQGHEWSNPSILLEAFEARSARQAAAVALRLARGSGSEADFQENTPELVESARAHCQLIVVSKFIEHLQTETIPEGIKEQLMLMCNTYALSQIVENAGDFLATGYLTGKQIALAKDELKHLFDKIRPNAVALVDAFDHTDDYLGSALGRYDGDVYTHLYKGAFKESLNDTVVVDGYEEYLKPLLTQNLWGPQSKL</sequence>
<evidence type="ECO:0000259" key="16">
    <source>
        <dbReference type="Pfam" id="PF22924"/>
    </source>
</evidence>
<feature type="domain" description="Acyl-CoA oxidase C-terminal" evidence="13">
    <location>
        <begin position="546"/>
        <end position="721"/>
    </location>
</feature>
<evidence type="ECO:0000256" key="1">
    <source>
        <dbReference type="ARBA" id="ARBA00001974"/>
    </source>
</evidence>
<feature type="domain" description="Acyl-CoA oxidase/dehydrogenase middle" evidence="14">
    <location>
        <begin position="201"/>
        <end position="304"/>
    </location>
</feature>
<evidence type="ECO:0000256" key="4">
    <source>
        <dbReference type="ARBA" id="ARBA00022630"/>
    </source>
</evidence>
<dbReference type="GO" id="GO:0055088">
    <property type="term" value="P:lipid homeostasis"/>
    <property type="evidence" value="ECO:0007669"/>
    <property type="project" value="TreeGrafter"/>
</dbReference>
<comment type="subcellular location">
    <subcellularLocation>
        <location evidence="2">Peroxisome</location>
    </subcellularLocation>
</comment>
<evidence type="ECO:0000256" key="11">
    <source>
        <dbReference type="PIRSR" id="PIRSR000168-1"/>
    </source>
</evidence>
<evidence type="ECO:0000256" key="3">
    <source>
        <dbReference type="ARBA" id="ARBA00006288"/>
    </source>
</evidence>
<evidence type="ECO:0000313" key="17">
    <source>
        <dbReference type="EMBL" id="KAG0587546.1"/>
    </source>
</evidence>
<dbReference type="GO" id="GO:0071949">
    <property type="term" value="F:FAD binding"/>
    <property type="evidence" value="ECO:0007669"/>
    <property type="project" value="InterPro"/>
</dbReference>
<dbReference type="Pfam" id="PF02770">
    <property type="entry name" value="Acyl-CoA_dh_M"/>
    <property type="match status" value="1"/>
</dbReference>